<dbReference type="InterPro" id="IPR010861">
    <property type="entry name" value="DUF1492"/>
</dbReference>
<dbReference type="OrthoDB" id="2063655at2"/>
<dbReference type="SUPFAM" id="SSF88659">
    <property type="entry name" value="Sigma3 and sigma4 domains of RNA polymerase sigma factors"/>
    <property type="match status" value="1"/>
</dbReference>
<proteinExistence type="predicted"/>
<dbReference type="Pfam" id="PF07374">
    <property type="entry name" value="DUF1492"/>
    <property type="match status" value="1"/>
</dbReference>
<dbReference type="EMBL" id="CVTD020000017">
    <property type="protein sequence ID" value="CRZ34941.1"/>
    <property type="molecule type" value="Genomic_DNA"/>
</dbReference>
<keyword evidence="2" id="KW-1185">Reference proteome</keyword>
<dbReference type="Proteomes" id="UP000236497">
    <property type="component" value="Unassembled WGS sequence"/>
</dbReference>
<sequence>MTDKELSQYRSLIGEIEELQDRINKLYDKELSTSHSTVRGSSKYFPYAEFRMGVWINDPKELAARDKLIVMYKERLNRAREEALRIEQFISSIKDSELRQIFQYRYIDGKKLWEIAEIMNMDRSSVGKKIRNYLNFPPIPQNSVI</sequence>
<organism evidence="1 2">
    <name type="scientific">Herbinix hemicellulosilytica</name>
    <dbReference type="NCBI Taxonomy" id="1564487"/>
    <lineage>
        <taxon>Bacteria</taxon>
        <taxon>Bacillati</taxon>
        <taxon>Bacillota</taxon>
        <taxon>Clostridia</taxon>
        <taxon>Lachnospirales</taxon>
        <taxon>Lachnospiraceae</taxon>
        <taxon>Herbinix</taxon>
    </lineage>
</organism>
<evidence type="ECO:0000313" key="1">
    <source>
        <dbReference type="EMBL" id="CRZ34941.1"/>
    </source>
</evidence>
<dbReference type="InterPro" id="IPR036388">
    <property type="entry name" value="WH-like_DNA-bd_sf"/>
</dbReference>
<dbReference type="RefSeq" id="WP_103203040.1">
    <property type="nucleotide sequence ID" value="NZ_CVTD020000017.1"/>
</dbReference>
<dbReference type="Gene3D" id="1.10.10.10">
    <property type="entry name" value="Winged helix-like DNA-binding domain superfamily/Winged helix DNA-binding domain"/>
    <property type="match status" value="1"/>
</dbReference>
<dbReference type="InterPro" id="IPR013324">
    <property type="entry name" value="RNA_pol_sigma_r3/r4-like"/>
</dbReference>
<evidence type="ECO:0000313" key="2">
    <source>
        <dbReference type="Proteomes" id="UP000236497"/>
    </source>
</evidence>
<reference evidence="1 2" key="1">
    <citation type="submission" date="2015-06" db="EMBL/GenBank/DDBJ databases">
        <authorList>
            <person name="Wibberg Daniel"/>
        </authorList>
    </citation>
    <scope>NUCLEOTIDE SEQUENCE [LARGE SCALE GENOMIC DNA]</scope>
    <source>
        <strain evidence="1 2">T3/55T</strain>
    </source>
</reference>
<dbReference type="AlphaFoldDB" id="A0A0H5SJH3"/>
<name>A0A0H5SJH3_HERHM</name>
<evidence type="ECO:0008006" key="3">
    <source>
        <dbReference type="Google" id="ProtNLM"/>
    </source>
</evidence>
<accession>A0A0H5SJH3</accession>
<gene>
    <name evidence="1" type="ORF">HHT355_1741</name>
</gene>
<protein>
    <recommendedName>
        <fullName evidence="3">RNA polymerase sigma-70 region 4 domain-containing protein</fullName>
    </recommendedName>
</protein>